<evidence type="ECO:0000256" key="4">
    <source>
        <dbReference type="SAM" id="MobiDB-lite"/>
    </source>
</evidence>
<dbReference type="CDD" id="cd03136">
    <property type="entry name" value="GATase1_AraC_ArgR_like"/>
    <property type="match status" value="1"/>
</dbReference>
<evidence type="ECO:0000256" key="5">
    <source>
        <dbReference type="SAM" id="SignalP"/>
    </source>
</evidence>
<dbReference type="PROSITE" id="PS01124">
    <property type="entry name" value="HTH_ARAC_FAMILY_2"/>
    <property type="match status" value="1"/>
</dbReference>
<sequence length="427" mass="47481">MQTFRFLLTPNFAMMSAASAIEPLRAANYISGETLYEPLYVSGSGGPVSSSCGAYFDTQPMGDHQEDVENLFVIAGGNPFALEIDEISAQLRRLDRHGTLIGGISGGAVVLARAGLLKNRRFTVHWEHMEALREEFPMLTPEKRLFVLDRDRATCAGGVAPLDMMYALIQARHGLELATEVSNWFIHTHVRPAEDEQRLIDSDGIMLHPKVLVAIRLMEDHIAEPLSLEQLARICGISPRQLQRHFHSDLDRSVVQHYLRIRLSKAEELLRQSRLSITEIAFATGFASQSNFARAFRNAYGESPSQRRAEGGAVKTWWVTKIRRNGGSHPNPRAEKKELIGANKSRTAPGRSPSRFRTRPGGRGRVRTGLQGNPGLFDDMSFPVGMAPFVQISQKPVRWLRETGHGLAKIIPRTTGETHKPIPNPSA</sequence>
<evidence type="ECO:0000259" key="6">
    <source>
        <dbReference type="PROSITE" id="PS01124"/>
    </source>
</evidence>
<dbReference type="SMART" id="SM00342">
    <property type="entry name" value="HTH_ARAC"/>
    <property type="match status" value="1"/>
</dbReference>
<dbReference type="PRINTS" id="PR00032">
    <property type="entry name" value="HTHARAC"/>
</dbReference>
<dbReference type="PROSITE" id="PS00041">
    <property type="entry name" value="HTH_ARAC_FAMILY_1"/>
    <property type="match status" value="1"/>
</dbReference>
<dbReference type="PANTHER" id="PTHR43130:SF3">
    <property type="entry name" value="HTH-TYPE TRANSCRIPTIONAL REGULATOR RV1931C"/>
    <property type="match status" value="1"/>
</dbReference>
<protein>
    <submittedName>
        <fullName evidence="7">HTH-type transcriptional regulator CdhR</fullName>
    </submittedName>
</protein>
<gene>
    <name evidence="7" type="primary">cdhR_10</name>
    <name evidence="7" type="ORF">TRP8649_04641</name>
</gene>
<dbReference type="Pfam" id="PF12833">
    <property type="entry name" value="HTH_18"/>
    <property type="match status" value="1"/>
</dbReference>
<keyword evidence="3" id="KW-0804">Transcription</keyword>
<dbReference type="InterPro" id="IPR018060">
    <property type="entry name" value="HTH_AraC"/>
</dbReference>
<dbReference type="PANTHER" id="PTHR43130">
    <property type="entry name" value="ARAC-FAMILY TRANSCRIPTIONAL REGULATOR"/>
    <property type="match status" value="1"/>
</dbReference>
<dbReference type="SUPFAM" id="SSF52317">
    <property type="entry name" value="Class I glutamine amidotransferase-like"/>
    <property type="match status" value="1"/>
</dbReference>
<dbReference type="InterPro" id="IPR029062">
    <property type="entry name" value="Class_I_gatase-like"/>
</dbReference>
<dbReference type="InterPro" id="IPR020449">
    <property type="entry name" value="Tscrpt_reg_AraC-type_HTH"/>
</dbReference>
<feature type="region of interest" description="Disordered" evidence="4">
    <location>
        <begin position="323"/>
        <end position="374"/>
    </location>
</feature>
<feature type="signal peptide" evidence="5">
    <location>
        <begin position="1"/>
        <end position="20"/>
    </location>
</feature>
<evidence type="ECO:0000256" key="1">
    <source>
        <dbReference type="ARBA" id="ARBA00023015"/>
    </source>
</evidence>
<dbReference type="Proteomes" id="UP000225972">
    <property type="component" value="Unassembled WGS sequence"/>
</dbReference>
<feature type="domain" description="HTH araC/xylS-type" evidence="6">
    <location>
        <begin position="212"/>
        <end position="310"/>
    </location>
</feature>
<dbReference type="Gene3D" id="1.10.10.60">
    <property type="entry name" value="Homeodomain-like"/>
    <property type="match status" value="1"/>
</dbReference>
<keyword evidence="8" id="KW-1185">Reference proteome</keyword>
<name>A0A238JJZ5_9RHOB</name>
<evidence type="ECO:0000313" key="7">
    <source>
        <dbReference type="EMBL" id="SMX30497.1"/>
    </source>
</evidence>
<reference evidence="8" key="1">
    <citation type="submission" date="2017-05" db="EMBL/GenBank/DDBJ databases">
        <authorList>
            <person name="Rodrigo-Torres L."/>
            <person name="Arahal R. D."/>
            <person name="Lucena T."/>
        </authorList>
    </citation>
    <scope>NUCLEOTIDE SEQUENCE [LARGE SCALE GENOMIC DNA]</scope>
    <source>
        <strain evidence="8">CECT 8649</strain>
    </source>
</reference>
<evidence type="ECO:0000256" key="2">
    <source>
        <dbReference type="ARBA" id="ARBA00023125"/>
    </source>
</evidence>
<dbReference type="AlphaFoldDB" id="A0A238JJZ5"/>
<proteinExistence type="predicted"/>
<organism evidence="7 8">
    <name type="scientific">Pelagimonas phthalicica</name>
    <dbReference type="NCBI Taxonomy" id="1037362"/>
    <lineage>
        <taxon>Bacteria</taxon>
        <taxon>Pseudomonadati</taxon>
        <taxon>Pseudomonadota</taxon>
        <taxon>Alphaproteobacteria</taxon>
        <taxon>Rhodobacterales</taxon>
        <taxon>Roseobacteraceae</taxon>
        <taxon>Pelagimonas</taxon>
    </lineage>
</organism>
<dbReference type="RefSeq" id="WP_255301768.1">
    <property type="nucleotide sequence ID" value="NZ_FXXP01000005.1"/>
</dbReference>
<dbReference type="Pfam" id="PF01965">
    <property type="entry name" value="DJ-1_PfpI"/>
    <property type="match status" value="1"/>
</dbReference>
<keyword evidence="2" id="KW-0238">DNA-binding</keyword>
<evidence type="ECO:0000256" key="3">
    <source>
        <dbReference type="ARBA" id="ARBA00023163"/>
    </source>
</evidence>
<evidence type="ECO:0000313" key="8">
    <source>
        <dbReference type="Proteomes" id="UP000225972"/>
    </source>
</evidence>
<keyword evidence="5" id="KW-0732">Signal</keyword>
<dbReference type="SUPFAM" id="SSF46689">
    <property type="entry name" value="Homeodomain-like"/>
    <property type="match status" value="2"/>
</dbReference>
<dbReference type="InterPro" id="IPR002818">
    <property type="entry name" value="DJ-1/PfpI"/>
</dbReference>
<dbReference type="Gene3D" id="3.40.50.880">
    <property type="match status" value="1"/>
</dbReference>
<dbReference type="InterPro" id="IPR009057">
    <property type="entry name" value="Homeodomain-like_sf"/>
</dbReference>
<dbReference type="EMBL" id="FXXP01000005">
    <property type="protein sequence ID" value="SMX30497.1"/>
    <property type="molecule type" value="Genomic_DNA"/>
</dbReference>
<dbReference type="GO" id="GO:0043565">
    <property type="term" value="F:sequence-specific DNA binding"/>
    <property type="evidence" value="ECO:0007669"/>
    <property type="project" value="InterPro"/>
</dbReference>
<accession>A0A238JJZ5</accession>
<dbReference type="InterPro" id="IPR018062">
    <property type="entry name" value="HTH_AraC-typ_CS"/>
</dbReference>
<dbReference type="InterPro" id="IPR052158">
    <property type="entry name" value="INH-QAR"/>
</dbReference>
<feature type="compositionally biased region" description="Basic residues" evidence="4">
    <location>
        <begin position="354"/>
        <end position="366"/>
    </location>
</feature>
<feature type="chain" id="PRO_5012805413" evidence="5">
    <location>
        <begin position="21"/>
        <end position="427"/>
    </location>
</feature>
<keyword evidence="1" id="KW-0805">Transcription regulation</keyword>
<dbReference type="GO" id="GO:0003700">
    <property type="term" value="F:DNA-binding transcription factor activity"/>
    <property type="evidence" value="ECO:0007669"/>
    <property type="project" value="InterPro"/>
</dbReference>